<dbReference type="GO" id="GO:0046653">
    <property type="term" value="P:tetrahydrofolate metabolic process"/>
    <property type="evidence" value="ECO:0007669"/>
    <property type="project" value="TreeGrafter"/>
</dbReference>
<dbReference type="InterPro" id="IPR015422">
    <property type="entry name" value="PyrdxlP-dep_Trfase_small"/>
</dbReference>
<dbReference type="Proteomes" id="UP000032740">
    <property type="component" value="Chromosome"/>
</dbReference>
<evidence type="ECO:0000256" key="3">
    <source>
        <dbReference type="ARBA" id="ARBA00022898"/>
    </source>
</evidence>
<dbReference type="GO" id="GO:0004372">
    <property type="term" value="F:glycine hydroxymethyltransferase activity"/>
    <property type="evidence" value="ECO:0007669"/>
    <property type="project" value="TreeGrafter"/>
</dbReference>
<evidence type="ECO:0000256" key="1">
    <source>
        <dbReference type="ARBA" id="ARBA00001933"/>
    </source>
</evidence>
<sequence length="409" mass="46945">MSTSFLDEFKKLYKEYTRFNNIKIPLCAAETYVSDFVKQGLRSEFEGKYIQGYKKRIIDKDNIGSDYIYRLMELVSGICKEIYNVKYTDCRTLSGMNCFSILAMSLLKNVKKVLITTKDMGGHPSLTKILENYGINYKPIPYDYVNYDIDYTLLNQILRDEDIEFIIICQSDLIKSPDIKKIKLTSNQGIIYDASQTLGLIGAGLLENPLNLVDNLLLIGGTHKTLPGPTCGIIMTNNNDYIEKIDFSISPTYLRNIQPNNIASLFLALIELKEIGIAYQNKIIETSNLLGKLLEEKGLTVRKINRNIYSETHQIFIETSEKTADILYINATKFNITLNKRKSRLLTGIRLGTQEIARYNFNTRDLNKVAELIYLISREFPNENKIRSLCYEISSKKQASYIINDLFME</sequence>
<comment type="cofactor">
    <cofactor evidence="1">
        <name>pyridoxal 5'-phosphate</name>
        <dbReference type="ChEBI" id="CHEBI:597326"/>
    </cofactor>
</comment>
<keyword evidence="5" id="KW-0489">Methyltransferase</keyword>
<dbReference type="OrthoDB" id="9803846at2"/>
<dbReference type="KEGG" id="apal:BN85406840"/>
<dbReference type="GO" id="GO:0008168">
    <property type="term" value="F:methyltransferase activity"/>
    <property type="evidence" value="ECO:0007669"/>
    <property type="project" value="UniProtKB-KW"/>
</dbReference>
<dbReference type="InterPro" id="IPR015424">
    <property type="entry name" value="PyrdxlP-dep_Trfase"/>
</dbReference>
<dbReference type="PANTHER" id="PTHR11680:SF35">
    <property type="entry name" value="SERINE HYDROXYMETHYLTRANSFERASE 1"/>
    <property type="match status" value="1"/>
</dbReference>
<accession>U4KRL0</accession>
<comment type="similarity">
    <text evidence="2">Belongs to the SHMT family.</text>
</comment>
<organism evidence="5 6">
    <name type="scientific">Alteracholeplasma palmae (strain ATCC 49389 / J233)</name>
    <name type="common">Acholeplasma palmae</name>
    <dbReference type="NCBI Taxonomy" id="1318466"/>
    <lineage>
        <taxon>Bacteria</taxon>
        <taxon>Bacillati</taxon>
        <taxon>Mycoplasmatota</taxon>
        <taxon>Mollicutes</taxon>
        <taxon>Acholeplasmatales</taxon>
        <taxon>Acholeplasmataceae</taxon>
        <taxon>Acholeplasma</taxon>
    </lineage>
</organism>
<evidence type="ECO:0000256" key="2">
    <source>
        <dbReference type="ARBA" id="ARBA00006376"/>
    </source>
</evidence>
<dbReference type="AlphaFoldDB" id="U4KRL0"/>
<dbReference type="PANTHER" id="PTHR11680">
    <property type="entry name" value="SERINE HYDROXYMETHYLTRANSFERASE"/>
    <property type="match status" value="1"/>
</dbReference>
<reference evidence="5 6" key="1">
    <citation type="journal article" date="2013" name="J. Mol. Microbiol. Biotechnol.">
        <title>Analysis of the Complete Genomes of Acholeplasma brassicae , A. palmae and A. laidlawii and Their Comparison to the Obligate Parasites from ' Candidatus Phytoplasma'.</title>
        <authorList>
            <person name="Kube M."/>
            <person name="Siewert C."/>
            <person name="Migdoll A.M."/>
            <person name="Duduk B."/>
            <person name="Holz S."/>
            <person name="Rabus R."/>
            <person name="Seemuller E."/>
            <person name="Mitrovic J."/>
            <person name="Muller I."/>
            <person name="Buttner C."/>
            <person name="Reinhardt R."/>
        </authorList>
    </citation>
    <scope>NUCLEOTIDE SEQUENCE [LARGE SCALE GENOMIC DNA]</scope>
    <source>
        <strain evidence="5 6">J233</strain>
    </source>
</reference>
<dbReference type="Gene3D" id="3.90.1150.10">
    <property type="entry name" value="Aspartate Aminotransferase, domain 1"/>
    <property type="match status" value="1"/>
</dbReference>
<dbReference type="InterPro" id="IPR039429">
    <property type="entry name" value="SHMT-like_dom"/>
</dbReference>
<keyword evidence="6" id="KW-1185">Reference proteome</keyword>
<dbReference type="Pfam" id="PF00464">
    <property type="entry name" value="SHMT"/>
    <property type="match status" value="1"/>
</dbReference>
<dbReference type="STRING" id="1318466.BN85406840"/>
<gene>
    <name evidence="5" type="ORF">BN85406840</name>
</gene>
<feature type="domain" description="Serine hydroxymethyltransferase-like" evidence="4">
    <location>
        <begin position="14"/>
        <end position="373"/>
    </location>
</feature>
<dbReference type="InterPro" id="IPR049943">
    <property type="entry name" value="Ser_HO-MeTrfase-like"/>
</dbReference>
<dbReference type="EMBL" id="FO681347">
    <property type="protein sequence ID" value="CCV64261.1"/>
    <property type="molecule type" value="Genomic_DNA"/>
</dbReference>
<evidence type="ECO:0000259" key="4">
    <source>
        <dbReference type="Pfam" id="PF00464"/>
    </source>
</evidence>
<evidence type="ECO:0000313" key="5">
    <source>
        <dbReference type="EMBL" id="CCV64261.1"/>
    </source>
</evidence>
<evidence type="ECO:0000313" key="6">
    <source>
        <dbReference type="Proteomes" id="UP000032740"/>
    </source>
</evidence>
<proteinExistence type="inferred from homology"/>
<dbReference type="GO" id="GO:0030170">
    <property type="term" value="F:pyridoxal phosphate binding"/>
    <property type="evidence" value="ECO:0007669"/>
    <property type="project" value="TreeGrafter"/>
</dbReference>
<dbReference type="InterPro" id="IPR015421">
    <property type="entry name" value="PyrdxlP-dep_Trfase_major"/>
</dbReference>
<keyword evidence="5" id="KW-0808">Transferase</keyword>
<protein>
    <submittedName>
        <fullName evidence="5">Serine hydroxymethyltransferase</fullName>
    </submittedName>
</protein>
<dbReference type="Gene3D" id="3.40.640.10">
    <property type="entry name" value="Type I PLP-dependent aspartate aminotransferase-like (Major domain)"/>
    <property type="match status" value="1"/>
</dbReference>
<dbReference type="RefSeq" id="WP_026658523.1">
    <property type="nucleotide sequence ID" value="NC_022538.1"/>
</dbReference>
<dbReference type="HOGENOM" id="CLU_022477_2_1_14"/>
<keyword evidence="3" id="KW-0663">Pyridoxal phosphate</keyword>
<dbReference type="GO" id="GO:0032259">
    <property type="term" value="P:methylation"/>
    <property type="evidence" value="ECO:0007669"/>
    <property type="project" value="UniProtKB-KW"/>
</dbReference>
<dbReference type="SUPFAM" id="SSF53383">
    <property type="entry name" value="PLP-dependent transferases"/>
    <property type="match status" value="1"/>
</dbReference>
<dbReference type="GO" id="GO:0019264">
    <property type="term" value="P:glycine biosynthetic process from serine"/>
    <property type="evidence" value="ECO:0007669"/>
    <property type="project" value="TreeGrafter"/>
</dbReference>
<dbReference type="GO" id="GO:0005737">
    <property type="term" value="C:cytoplasm"/>
    <property type="evidence" value="ECO:0007669"/>
    <property type="project" value="TreeGrafter"/>
</dbReference>
<name>U4KRL0_ALTPJ</name>